<evidence type="ECO:0000313" key="2">
    <source>
        <dbReference type="EMBL" id="AIT14555.1"/>
    </source>
</evidence>
<dbReference type="RefSeq" id="YP_009197172.1">
    <property type="nucleotide sequence ID" value="NC_028779.1"/>
</dbReference>
<dbReference type="InterPro" id="IPR017482">
    <property type="entry name" value="Lambda-type_endonuclease"/>
</dbReference>
<dbReference type="Pfam" id="PF09588">
    <property type="entry name" value="YqaJ"/>
    <property type="match status" value="1"/>
</dbReference>
<dbReference type="EMBL" id="KM588359">
    <property type="protein sequence ID" value="AIT14555.1"/>
    <property type="molecule type" value="Genomic_DNA"/>
</dbReference>
<gene>
    <name evidence="2" type="primary">47</name>
    <name evidence="2" type="ORF">PBI_CARCHARODON_47</name>
</gene>
<dbReference type="InterPro" id="IPR011604">
    <property type="entry name" value="PDDEXK-like_dom_sf"/>
</dbReference>
<dbReference type="SUPFAM" id="SSF52980">
    <property type="entry name" value="Restriction endonuclease-like"/>
    <property type="match status" value="1"/>
</dbReference>
<sequence>MSTEPFWAAHAELAGHYKDRDEWLQLRRTGIGSSDCSAVLGMGKYGSPFSVWADKTGKSRPDDETEAMMWGTLLEPVIRAELARRLGVEIVECPTLRSQVRPWQLYNPDGLILSQNALVEIKNASAWLAHDWDDQVPDHAELQVQHGMAVTGADGAYVAGLVGGNRLRWEYIPRDDELIDTINAAEQHLWDTYIVPDVAPPIDGSDATAEAIAARWPRRHDVVEVVDDGQVAEVEAAVAEYRAALDAEKTAKADKARAVNVLTDMLRGADALADTEGRRLVALKRGQFREKAFREEQDDGPWLHKVEVIDRDRLKAEEPELYRRYQSTSIYIPKGK</sequence>
<evidence type="ECO:0000313" key="3">
    <source>
        <dbReference type="Proteomes" id="UP000029891"/>
    </source>
</evidence>
<name>A0A097EYS6_9CAUD</name>
<dbReference type="Gene3D" id="3.90.320.10">
    <property type="match status" value="1"/>
</dbReference>
<keyword evidence="2" id="KW-0269">Exonuclease</keyword>
<keyword evidence="2" id="KW-0540">Nuclease</keyword>
<keyword evidence="2" id="KW-0378">Hydrolase</keyword>
<evidence type="ECO:0000259" key="1">
    <source>
        <dbReference type="Pfam" id="PF09588"/>
    </source>
</evidence>
<feature type="domain" description="YqaJ viral recombinase" evidence="1">
    <location>
        <begin position="22"/>
        <end position="153"/>
    </location>
</feature>
<accession>A0A097EYS6</accession>
<dbReference type="NCBIfam" id="TIGR03033">
    <property type="entry name" value="phage_rel_nuc"/>
    <property type="match status" value="1"/>
</dbReference>
<reference evidence="2 3" key="1">
    <citation type="submission" date="2014-09" db="EMBL/GenBank/DDBJ databases">
        <authorList>
            <person name="Brannan A.J."/>
            <person name="Lewis N."/>
            <person name="Sims A.D."/>
            <person name="Adams M.W."/>
            <person name="Blackwell H.A."/>
            <person name="Coleman M.K."/>
            <person name="Cook S.E."/>
            <person name="Gardner S.T."/>
            <person name="Katliarou V."/>
            <person name="Lyons V.J."/>
            <person name="Mann D.A."/>
            <person name="McCall D.F."/>
            <person name="McCurdy M.C."/>
            <person name="Murdock C.A."/>
            <person name="Phillips E.M."/>
            <person name="Pitts A.K."/>
            <person name="Policard D."/>
            <person name="Prince J.K."/>
            <person name="Threatt D."/>
            <person name="Serrano M.G."/>
            <person name="Buck G."/>
            <person name="Lee V."/>
            <person name="Wang Y."/>
            <person name="Carvalho R."/>
            <person name="Voegtly L."/>
            <person name="Shi R."/>
            <person name="Duckworth R."/>
            <person name="Johnson A."/>
            <person name="Loviza R."/>
            <person name="Walstead R."/>
            <person name="Shah Z."/>
            <person name="Kiflezghi M."/>
            <person name="Wade K."/>
            <person name="Anders K.R."/>
            <person name="Braun M.A."/>
            <person name="Delesalle V.A."/>
            <person name="Hughes L.E."/>
            <person name="Ware V.C."/>
            <person name="Bradley K.W."/>
            <person name="Barker L.P."/>
            <person name="Asai D.J."/>
            <person name="Bowman C.A."/>
            <person name="Russell D.A."/>
            <person name="Pope W.H."/>
            <person name="Jacobs-Sera D."/>
            <person name="Hendrix R.W."/>
            <person name="Hatfull G.F."/>
        </authorList>
    </citation>
    <scope>NUCLEOTIDE SEQUENCE [LARGE SCALE GENOMIC DNA]</scope>
</reference>
<dbReference type="KEGG" id="vg:26624291"/>
<organism evidence="2 3">
    <name type="scientific">Mycobacterium phage Carcharodon</name>
    <dbReference type="NCBI Taxonomy" id="1555233"/>
    <lineage>
        <taxon>Viruses</taxon>
        <taxon>Duplodnaviria</taxon>
        <taxon>Heunggongvirae</taxon>
        <taxon>Uroviricota</taxon>
        <taxon>Caudoviricetes</taxon>
        <taxon>Nclasvirinae</taxon>
        <taxon>Charlievirus</taxon>
        <taxon>Charlievirus Pipsqueaks</taxon>
    </lineage>
</organism>
<dbReference type="PANTHER" id="PTHR46609:SF6">
    <property type="entry name" value="EXONUCLEASE, PHAGE-TYPE_RECB, C-TERMINAL DOMAIN-CONTAINING PROTEIN-RELATED"/>
    <property type="match status" value="1"/>
</dbReference>
<dbReference type="GO" id="GO:0004527">
    <property type="term" value="F:exonuclease activity"/>
    <property type="evidence" value="ECO:0007669"/>
    <property type="project" value="UniProtKB-KW"/>
</dbReference>
<dbReference type="InterPro" id="IPR051703">
    <property type="entry name" value="NF-kappa-B_Signaling_Reg"/>
</dbReference>
<proteinExistence type="predicted"/>
<dbReference type="PANTHER" id="PTHR46609">
    <property type="entry name" value="EXONUCLEASE, PHAGE-TYPE/RECB, C-TERMINAL DOMAIN-CONTAINING PROTEIN"/>
    <property type="match status" value="1"/>
</dbReference>
<protein>
    <submittedName>
        <fullName evidence="2">Cas4 family exonuclease</fullName>
    </submittedName>
</protein>
<dbReference type="InterPro" id="IPR019080">
    <property type="entry name" value="YqaJ_viral_recombinase"/>
</dbReference>
<dbReference type="InterPro" id="IPR011335">
    <property type="entry name" value="Restrct_endonuc-II-like"/>
</dbReference>
<dbReference type="GeneID" id="26624291"/>
<dbReference type="Proteomes" id="UP000029891">
    <property type="component" value="Segment"/>
</dbReference>